<protein>
    <submittedName>
        <fullName evidence="2">Uncharacterized protein</fullName>
    </submittedName>
</protein>
<evidence type="ECO:0000313" key="3">
    <source>
        <dbReference type="Proteomes" id="UP000031473"/>
    </source>
</evidence>
<reference evidence="2 3" key="1">
    <citation type="submission" date="2014-10" db="EMBL/GenBank/DDBJ databases">
        <title>Kaistella jeonii genome.</title>
        <authorList>
            <person name="Clayton J.T."/>
            <person name="Newman J.D."/>
        </authorList>
    </citation>
    <scope>NUCLEOTIDE SEQUENCE [LARGE SCALE GENOMIC DNA]</scope>
    <source>
        <strain evidence="2 3">DSM 17048</strain>
    </source>
</reference>
<name>A0A0C1F6F7_9FLAO</name>
<evidence type="ECO:0000313" key="2">
    <source>
        <dbReference type="EMBL" id="KIA88772.1"/>
    </source>
</evidence>
<dbReference type="AlphaFoldDB" id="A0A0C1F6F7"/>
<feature type="chain" id="PRO_5002131246" evidence="1">
    <location>
        <begin position="20"/>
        <end position="178"/>
    </location>
</feature>
<accession>A0A0C1F6F7</accession>
<dbReference type="RefSeq" id="WP_039351877.1">
    <property type="nucleotide sequence ID" value="NZ_FOLA01000019.1"/>
</dbReference>
<dbReference type="EMBL" id="JSYL01000005">
    <property type="protein sequence ID" value="KIA88772.1"/>
    <property type="molecule type" value="Genomic_DNA"/>
</dbReference>
<feature type="signal peptide" evidence="1">
    <location>
        <begin position="1"/>
        <end position="19"/>
    </location>
</feature>
<proteinExistence type="predicted"/>
<keyword evidence="1" id="KW-0732">Signal</keyword>
<dbReference type="OrthoDB" id="1249944at2"/>
<comment type="caution">
    <text evidence="2">The sequence shown here is derived from an EMBL/GenBank/DDBJ whole genome shotgun (WGS) entry which is preliminary data.</text>
</comment>
<evidence type="ECO:0000256" key="1">
    <source>
        <dbReference type="SAM" id="SignalP"/>
    </source>
</evidence>
<dbReference type="Proteomes" id="UP000031473">
    <property type="component" value="Unassembled WGS sequence"/>
</dbReference>
<gene>
    <name evidence="2" type="ORF">OA86_08910</name>
</gene>
<keyword evidence="3" id="KW-1185">Reference proteome</keyword>
<organism evidence="2 3">
    <name type="scientific">Kaistella jeonii</name>
    <dbReference type="NCBI Taxonomy" id="266749"/>
    <lineage>
        <taxon>Bacteria</taxon>
        <taxon>Pseudomonadati</taxon>
        <taxon>Bacteroidota</taxon>
        <taxon>Flavobacteriia</taxon>
        <taxon>Flavobacteriales</taxon>
        <taxon>Weeksellaceae</taxon>
        <taxon>Chryseobacterium group</taxon>
        <taxon>Kaistella</taxon>
    </lineage>
</organism>
<sequence>MKKLLFLFFLTFGITSSFAQENFDVSTLRIGAFTIHMKAKEVEKVNKSKLVAFNGQDDYQKTNKVNYAGETIEIIISQTSDDKGQYDGGYQIFSLMTKSKKFRTKSGMGVGSTKDQLFEAYKNYPNFSVTQMWDEKTEKFSTTRSNFTLTDNDAGTLLSFTLINNVVTEISVYLNEGC</sequence>